<comment type="cofactor">
    <cofactor evidence="1">
        <name>prenylated FMN</name>
        <dbReference type="ChEBI" id="CHEBI:87746"/>
    </cofactor>
    <text evidence="1">Binds 1 prenylated FMN per subunit.</text>
</comment>
<dbReference type="GO" id="GO:0033494">
    <property type="term" value="P:ferulate metabolic process"/>
    <property type="evidence" value="ECO:0007669"/>
    <property type="project" value="UniProtKB-UniRule"/>
</dbReference>
<keyword evidence="1" id="KW-0210">Decarboxylase</keyword>
<comment type="subcellular location">
    <subcellularLocation>
        <location evidence="1">Cytoplasm</location>
    </subcellularLocation>
</comment>
<sequence>MASNQPHLCFRSFVETLKKDNDLVEINSEVDPYLEVGAITRRVCETDGPAPLFNNVKGATKGLFRILGAPASLRASQADRWGRVARHLDLAPTSSPKDIINKLLSGAQLIPPVIVPTGPCKENKLHGDAVDLTQLPVPKLHQFDGGKYIQTMGMHIVRTPDGSWTNWSIARAMVHDKKHLTGTIHPGQHIGECFQLWKKEGRDMPWACAFGVPPAAIMVSSMPIPTGVSEADFIGGFVGRPLEVVKCESNDLYVPATSEIVLEGTVSITETDTEGPYTEMFGYVWPGNVRQAPKFKVNTITYRNDAILPVSSTGRLTDECHTMLGAAISAEILRRCKELELPVLDVFTILESQMTWAAVRINTAKLREMKTNSKEFSKLIGDAILRDRSGTLTHRIILVGDDIDVYNFKDVLWAFATRCRPGTDEIFYEDTIGHPYIPYMGWGNGHPVHGGKVVSDALQPSQYSGNRNWVAGDFEESYPEEVKAKVLKNWKAMGFP</sequence>
<feature type="binding site" evidence="1">
    <location>
        <position position="189"/>
    </location>
    <ligand>
        <name>Mn(2+)</name>
        <dbReference type="ChEBI" id="CHEBI:29035"/>
    </ligand>
</feature>
<dbReference type="InterPro" id="IPR049383">
    <property type="entry name" value="UbiD-like_N"/>
</dbReference>
<dbReference type="Pfam" id="PF20696">
    <property type="entry name" value="UbiD_C"/>
    <property type="match status" value="1"/>
</dbReference>
<keyword evidence="1" id="KW-0479">Metal-binding</keyword>
<dbReference type="GO" id="GO:0016831">
    <property type="term" value="F:carboxy-lyase activity"/>
    <property type="evidence" value="ECO:0007669"/>
    <property type="project" value="UniProtKB-UniRule"/>
</dbReference>
<dbReference type="InterPro" id="IPR002830">
    <property type="entry name" value="UbiD"/>
</dbReference>
<feature type="binding site" evidence="1">
    <location>
        <position position="230"/>
    </location>
    <ligand>
        <name>prenylated FMN</name>
        <dbReference type="ChEBI" id="CHEBI:87746"/>
    </ligand>
</feature>
<comment type="caution">
    <text evidence="5">The sequence shown here is derived from an EMBL/GenBank/DDBJ whole genome shotgun (WGS) entry which is preliminary data.</text>
</comment>
<keyword evidence="1" id="KW-0456">Lyase</keyword>
<dbReference type="PANTHER" id="PTHR30108">
    <property type="entry name" value="3-OCTAPRENYL-4-HYDROXYBENZOATE CARBOXY-LYASE-RELATED"/>
    <property type="match status" value="1"/>
</dbReference>
<evidence type="ECO:0000259" key="2">
    <source>
        <dbReference type="Pfam" id="PF01977"/>
    </source>
</evidence>
<dbReference type="AlphaFoldDB" id="A0A6V8H649"/>
<keyword evidence="1" id="KW-0963">Cytoplasm</keyword>
<dbReference type="GO" id="GO:0046281">
    <property type="term" value="P:cinnamic acid catabolic process"/>
    <property type="evidence" value="ECO:0007669"/>
    <property type="project" value="UniProtKB-UniRule"/>
</dbReference>
<reference evidence="6" key="1">
    <citation type="journal article" date="2015" name="Genome Announc.">
        <title>Draft genome sequence of Talaromyces cellulolyticus strain Y-94, a source of lignocellulosic biomass-degrading enzymes.</title>
        <authorList>
            <person name="Fujii T."/>
            <person name="Koike H."/>
            <person name="Sawayama S."/>
            <person name="Yano S."/>
            <person name="Inoue H."/>
        </authorList>
    </citation>
    <scope>NUCLEOTIDE SEQUENCE [LARGE SCALE GENOMIC DNA]</scope>
    <source>
        <strain evidence="6">Y-94</strain>
    </source>
</reference>
<feature type="domain" description="3-octaprenyl-4-hydroxybenzoate carboxy-lyase-like N-terminal" evidence="3">
    <location>
        <begin position="14"/>
        <end position="102"/>
    </location>
</feature>
<evidence type="ECO:0000256" key="1">
    <source>
        <dbReference type="HAMAP-Rule" id="MF_03196"/>
    </source>
</evidence>
<dbReference type="Proteomes" id="UP000053095">
    <property type="component" value="Unassembled WGS sequence"/>
</dbReference>
<accession>A0A6V8H649</accession>
<comment type="similarity">
    <text evidence="1">Belongs to the UbiD family. UbiD-like/FDC subfamily.</text>
</comment>
<comment type="caution">
    <text evidence="1">Lacks conserved residue(s) required for the propagation of feature annotation.</text>
</comment>
<organism evidence="5 6">
    <name type="scientific">Talaromyces pinophilus</name>
    <name type="common">Penicillium pinophilum</name>
    <dbReference type="NCBI Taxonomy" id="128442"/>
    <lineage>
        <taxon>Eukaryota</taxon>
        <taxon>Fungi</taxon>
        <taxon>Dikarya</taxon>
        <taxon>Ascomycota</taxon>
        <taxon>Pezizomycotina</taxon>
        <taxon>Eurotiomycetes</taxon>
        <taxon>Eurotiomycetidae</taxon>
        <taxon>Eurotiales</taxon>
        <taxon>Trichocomaceae</taxon>
        <taxon>Talaromyces</taxon>
        <taxon>Talaromyces sect. Talaromyces</taxon>
    </lineage>
</organism>
<dbReference type="SUPFAM" id="SSF143968">
    <property type="entry name" value="UbiD C-terminal domain-like"/>
    <property type="match status" value="1"/>
</dbReference>
<keyword evidence="6" id="KW-1185">Reference proteome</keyword>
<dbReference type="NCBIfam" id="TIGR00148">
    <property type="entry name" value="UbiD family decarboxylase"/>
    <property type="match status" value="1"/>
</dbReference>
<dbReference type="SUPFAM" id="SSF50475">
    <property type="entry name" value="FMN-binding split barrel"/>
    <property type="match status" value="1"/>
</dbReference>
<comment type="catalytic activity">
    <reaction evidence="1">
        <text>(E)-4-coumarate + H(+) = 4-vinylphenol + CO2</text>
        <dbReference type="Rhea" id="RHEA:33227"/>
        <dbReference type="ChEBI" id="CHEBI:1883"/>
        <dbReference type="ChEBI" id="CHEBI:12876"/>
        <dbReference type="ChEBI" id="CHEBI:15378"/>
        <dbReference type="ChEBI" id="CHEBI:16526"/>
        <dbReference type="EC" id="4.1.1.102"/>
    </reaction>
</comment>
<proteinExistence type="inferred from homology"/>
<comment type="function">
    <text evidence="1">Catalyzes the reversible decarboxylation of aromatic carboxylic acids like ferulic acid, p-coumaric acid or cinnamic acid, producing the corresponding vinyl derivatives 4-vinylphenol, 4-vinylguaiacol, and styrene, respectively, which play the role of aroma metabolites.</text>
</comment>
<feature type="binding site" evidence="1">
    <location>
        <begin position="188"/>
        <end position="189"/>
    </location>
    <ligand>
        <name>prenylated FMN</name>
        <dbReference type="ChEBI" id="CHEBI:87746"/>
    </ligand>
</feature>
<dbReference type="Pfam" id="PF01977">
    <property type="entry name" value="UbiD"/>
    <property type="match status" value="1"/>
</dbReference>
<feature type="active site" description="Proton donor" evidence="1">
    <location>
        <position position="279"/>
    </location>
</feature>
<evidence type="ECO:0000313" key="5">
    <source>
        <dbReference type="EMBL" id="GAM34884.1"/>
    </source>
</evidence>
<feature type="binding site" evidence="1">
    <location>
        <position position="230"/>
    </location>
    <ligand>
        <name>Mn(2+)</name>
        <dbReference type="ChEBI" id="CHEBI:29035"/>
    </ligand>
</feature>
<dbReference type="GO" id="GO:0005737">
    <property type="term" value="C:cytoplasm"/>
    <property type="evidence" value="ECO:0007669"/>
    <property type="project" value="UniProtKB-SubCell"/>
</dbReference>
<feature type="domain" description="3-octaprenyl-4-hydroxybenzoate carboxy-lyase-like Rift-related" evidence="2">
    <location>
        <begin position="117"/>
        <end position="315"/>
    </location>
</feature>
<dbReference type="Pfam" id="PF20695">
    <property type="entry name" value="UbiD_N"/>
    <property type="match status" value="1"/>
</dbReference>
<dbReference type="Gene3D" id="3.40.1670.10">
    <property type="entry name" value="UbiD C-terminal domain-like"/>
    <property type="match status" value="1"/>
</dbReference>
<dbReference type="InterPro" id="IPR049381">
    <property type="entry name" value="UbiD-like_C"/>
</dbReference>
<comment type="catalytic activity">
    <reaction evidence="1">
        <text>(E)-ferulate + H(+) = 2-methoxy-4-vinylphenol + CO2</text>
        <dbReference type="Rhea" id="RHEA:33807"/>
        <dbReference type="ChEBI" id="CHEBI:15378"/>
        <dbReference type="ChEBI" id="CHEBI:16526"/>
        <dbReference type="ChEBI" id="CHEBI:29749"/>
        <dbReference type="ChEBI" id="CHEBI:42438"/>
        <dbReference type="EC" id="4.1.1.102"/>
    </reaction>
</comment>
<comment type="catalytic activity">
    <reaction evidence="1">
        <text>(E)-cinnamate + H(+) = styrene + CO2</text>
        <dbReference type="Rhea" id="RHEA:46920"/>
        <dbReference type="ChEBI" id="CHEBI:15378"/>
        <dbReference type="ChEBI" id="CHEBI:15669"/>
        <dbReference type="ChEBI" id="CHEBI:16526"/>
        <dbReference type="ChEBI" id="CHEBI:27452"/>
        <dbReference type="EC" id="4.1.1.102"/>
    </reaction>
</comment>
<dbReference type="InterPro" id="IPR032903">
    <property type="entry name" value="FDC-like"/>
</dbReference>
<dbReference type="EC" id="4.1.1.102" evidence="1"/>
<gene>
    <name evidence="1" type="primary">FDC1</name>
    <name evidence="5" type="ORF">TCE0_015f02761</name>
</gene>
<name>A0A6V8H649_TALPI</name>
<evidence type="ECO:0000259" key="4">
    <source>
        <dbReference type="Pfam" id="PF20696"/>
    </source>
</evidence>
<feature type="binding site" evidence="1">
    <location>
        <position position="166"/>
    </location>
    <ligand>
        <name>Mn(2+)</name>
        <dbReference type="ChEBI" id="CHEBI:29035"/>
    </ligand>
</feature>
<comment type="cofactor">
    <cofactor evidence="1">
        <name>Mn(2+)</name>
        <dbReference type="ChEBI" id="CHEBI:29035"/>
    </cofactor>
</comment>
<feature type="domain" description="3-octaprenyl-4-hydroxybenzoate carboxy-lyase-like C-terminal" evidence="4">
    <location>
        <begin position="321"/>
        <end position="457"/>
    </location>
</feature>
<keyword evidence="1" id="KW-0464">Manganese</keyword>
<dbReference type="InterPro" id="IPR048304">
    <property type="entry name" value="UbiD_Rift_dom"/>
</dbReference>
<dbReference type="PANTHER" id="PTHR30108:SF17">
    <property type="entry name" value="FERULIC ACID DECARBOXYLASE 1"/>
    <property type="match status" value="1"/>
</dbReference>
<dbReference type="HAMAP" id="MF_01983">
    <property type="entry name" value="UbiD_FDC"/>
    <property type="match status" value="1"/>
</dbReference>
<dbReference type="GO" id="GO:0046872">
    <property type="term" value="F:metal ion binding"/>
    <property type="evidence" value="ECO:0007669"/>
    <property type="project" value="UniProtKB-KW"/>
</dbReference>
<evidence type="ECO:0000313" key="6">
    <source>
        <dbReference type="Proteomes" id="UP000053095"/>
    </source>
</evidence>
<comment type="subunit">
    <text evidence="1">Homodimer. May form higher order oligomers.</text>
</comment>
<evidence type="ECO:0000259" key="3">
    <source>
        <dbReference type="Pfam" id="PF20695"/>
    </source>
</evidence>
<feature type="binding site" evidence="1">
    <location>
        <begin position="166"/>
        <end position="171"/>
    </location>
    <ligand>
        <name>prenylated FMN</name>
        <dbReference type="ChEBI" id="CHEBI:87746"/>
    </ligand>
</feature>
<dbReference type="EMBL" id="DF933811">
    <property type="protein sequence ID" value="GAM34884.1"/>
    <property type="molecule type" value="Genomic_DNA"/>
</dbReference>
<dbReference type="Gene3D" id="1.20.5.4570">
    <property type="match status" value="1"/>
</dbReference>
<protein>
    <recommendedName>
        <fullName evidence="1">Ferulic acid decarboxylase 1</fullName>
        <ecNumber evidence="1">4.1.1.102</ecNumber>
    </recommendedName>
    <alternativeName>
        <fullName evidence="1">Phenacrylate decarboxylase</fullName>
    </alternativeName>
</protein>